<dbReference type="Gene3D" id="3.30.70.80">
    <property type="entry name" value="Peptidase S8 propeptide/proteinase inhibitor I9"/>
    <property type="match status" value="1"/>
</dbReference>
<dbReference type="OrthoDB" id="206201at2759"/>
<dbReference type="InterPro" id="IPR010259">
    <property type="entry name" value="S8pro/Inhibitor_I9"/>
</dbReference>
<dbReference type="Pfam" id="PF00082">
    <property type="entry name" value="Peptidase_S8"/>
    <property type="match status" value="2"/>
</dbReference>
<feature type="domain" description="Peptidase S8/S53" evidence="9">
    <location>
        <begin position="140"/>
        <end position="208"/>
    </location>
</feature>
<keyword evidence="12" id="KW-1185">Reference proteome</keyword>
<keyword evidence="5 6" id="KW-0720">Serine protease</keyword>
<reference evidence="11 12" key="2">
    <citation type="submission" date="2015-05" db="EMBL/GenBank/DDBJ databases">
        <authorList>
            <person name="Morales-Cruz A."/>
            <person name="Amrine K.C."/>
            <person name="Cantu D."/>
        </authorList>
    </citation>
    <scope>NUCLEOTIDE SEQUENCE [LARGE SCALE GENOMIC DNA]</scope>
    <source>
        <strain evidence="11">DA912</strain>
    </source>
</reference>
<reference evidence="11 12" key="1">
    <citation type="submission" date="2015-05" db="EMBL/GenBank/DDBJ databases">
        <title>Distinctive expansion of gene families associated with plant cell wall degradation and secondary metabolism in the genomes of grapevine trunk pathogens.</title>
        <authorList>
            <person name="Lawrence D.P."/>
            <person name="Travadon R."/>
            <person name="Rolshausen P.E."/>
            <person name="Baumgartner K."/>
        </authorList>
    </citation>
    <scope>NUCLEOTIDE SEQUENCE [LARGE SCALE GENOMIC DNA]</scope>
    <source>
        <strain evidence="11">DA912</strain>
    </source>
</reference>
<evidence type="ECO:0000256" key="1">
    <source>
        <dbReference type="ARBA" id="ARBA00011073"/>
    </source>
</evidence>
<evidence type="ECO:0000256" key="2">
    <source>
        <dbReference type="ARBA" id="ARBA00022670"/>
    </source>
</evidence>
<comment type="similarity">
    <text evidence="1 6 7">Belongs to the peptidase S8 family.</text>
</comment>
<dbReference type="SUPFAM" id="SSF52743">
    <property type="entry name" value="Subtilisin-like"/>
    <property type="match status" value="1"/>
</dbReference>
<dbReference type="SUPFAM" id="SSF54897">
    <property type="entry name" value="Protease propeptides/inhibitors"/>
    <property type="match status" value="1"/>
</dbReference>
<feature type="domain" description="Peptidase S8/S53" evidence="9">
    <location>
        <begin position="213"/>
        <end position="327"/>
    </location>
</feature>
<dbReference type="InterPro" id="IPR036852">
    <property type="entry name" value="Peptidase_S8/S53_dom_sf"/>
</dbReference>
<evidence type="ECO:0000259" key="10">
    <source>
        <dbReference type="Pfam" id="PF05922"/>
    </source>
</evidence>
<dbReference type="InterPro" id="IPR023828">
    <property type="entry name" value="Peptidase_S8_Ser-AS"/>
</dbReference>
<dbReference type="InterPro" id="IPR037045">
    <property type="entry name" value="S8pro/Inhibitor_I9_sf"/>
</dbReference>
<dbReference type="PANTHER" id="PTHR43806:SF58">
    <property type="entry name" value="ALKALINE PROTEASE 1-RELATED"/>
    <property type="match status" value="1"/>
</dbReference>
<evidence type="ECO:0000256" key="5">
    <source>
        <dbReference type="ARBA" id="ARBA00022825"/>
    </source>
</evidence>
<dbReference type="PROSITE" id="PS00137">
    <property type="entry name" value="SUBTILASE_HIS"/>
    <property type="match status" value="1"/>
</dbReference>
<dbReference type="InterPro" id="IPR034193">
    <property type="entry name" value="PCSK9_ProteinaseK-like"/>
</dbReference>
<dbReference type="PROSITE" id="PS00136">
    <property type="entry name" value="SUBTILASE_ASP"/>
    <property type="match status" value="1"/>
</dbReference>
<proteinExistence type="inferred from homology"/>
<dbReference type="Gene3D" id="3.40.50.200">
    <property type="entry name" value="Peptidase S8/S53 domain"/>
    <property type="match status" value="2"/>
</dbReference>
<keyword evidence="4 6" id="KW-0378">Hydrolase</keyword>
<keyword evidence="2 6" id="KW-0645">Protease</keyword>
<sequence>MHFNRIFTLATAIPAPIAALAPLHEAPGSSVRFVPEKFIVKLNDAVNESTVNEVENLMDSVDYVYRVTSFKGFAGRLNDAGLEYVRAHPSVDYVERDAFVPAASYVSQHGAPWGLGRISHKSSGDLTDNTTYVYDDSAGEGVCAYVLDSGILLNHGEFEGRAEFLANFAGGEDTDHSGHGTHVAGTIGGATYGVAKKVRLYSVKVLTKDLLLNAGVFVVAAAGNGNHSASLISPASEPSLCTVGATDKYNHMASFSNHGPIVDILAPGVDVLSASFSNTTAWAVASGTSMAAPHIAGLAACLLASKHIDPKTLCDYMARTASPTITDINNDTVNFVAFNGNPRG</sequence>
<dbReference type="GO" id="GO:0006508">
    <property type="term" value="P:proteolysis"/>
    <property type="evidence" value="ECO:0007669"/>
    <property type="project" value="UniProtKB-KW"/>
</dbReference>
<evidence type="ECO:0000313" key="11">
    <source>
        <dbReference type="EMBL" id="KKY29627.1"/>
    </source>
</evidence>
<evidence type="ECO:0000313" key="12">
    <source>
        <dbReference type="Proteomes" id="UP000034680"/>
    </source>
</evidence>
<dbReference type="GO" id="GO:0004252">
    <property type="term" value="F:serine-type endopeptidase activity"/>
    <property type="evidence" value="ECO:0007669"/>
    <property type="project" value="UniProtKB-UniRule"/>
</dbReference>
<dbReference type="PRINTS" id="PR00723">
    <property type="entry name" value="SUBTILISIN"/>
</dbReference>
<dbReference type="InterPro" id="IPR000209">
    <property type="entry name" value="Peptidase_S8/S53_dom"/>
</dbReference>
<dbReference type="InterPro" id="IPR050131">
    <property type="entry name" value="Peptidase_S8_subtilisin-like"/>
</dbReference>
<comment type="caution">
    <text evidence="11">The sequence shown here is derived from an EMBL/GenBank/DDBJ whole genome shotgun (WGS) entry which is preliminary data.</text>
</comment>
<dbReference type="InterPro" id="IPR022398">
    <property type="entry name" value="Peptidase_S8_His-AS"/>
</dbReference>
<dbReference type="PANTHER" id="PTHR43806">
    <property type="entry name" value="PEPTIDASE S8"/>
    <property type="match status" value="1"/>
</dbReference>
<dbReference type="InterPro" id="IPR015500">
    <property type="entry name" value="Peptidase_S8_subtilisin-rel"/>
</dbReference>
<dbReference type="AlphaFoldDB" id="A0A0G2F4D0"/>
<feature type="signal peptide" evidence="8">
    <location>
        <begin position="1"/>
        <end position="19"/>
    </location>
</feature>
<dbReference type="GO" id="GO:0005576">
    <property type="term" value="C:extracellular region"/>
    <property type="evidence" value="ECO:0007669"/>
    <property type="project" value="UniProtKB-ARBA"/>
</dbReference>
<keyword evidence="3 8" id="KW-0732">Signal</keyword>
<dbReference type="PROSITE" id="PS00138">
    <property type="entry name" value="SUBTILASE_SER"/>
    <property type="match status" value="1"/>
</dbReference>
<dbReference type="Pfam" id="PF05922">
    <property type="entry name" value="Inhibitor_I9"/>
    <property type="match status" value="1"/>
</dbReference>
<dbReference type="STRING" id="1214573.A0A0G2F4D0"/>
<feature type="active site" description="Charge relay system" evidence="6">
    <location>
        <position position="289"/>
    </location>
</feature>
<dbReference type="EMBL" id="LCUC01000666">
    <property type="protein sequence ID" value="KKY29627.1"/>
    <property type="molecule type" value="Genomic_DNA"/>
</dbReference>
<evidence type="ECO:0000256" key="8">
    <source>
        <dbReference type="SAM" id="SignalP"/>
    </source>
</evidence>
<feature type="active site" description="Charge relay system" evidence="6">
    <location>
        <position position="148"/>
    </location>
</feature>
<evidence type="ECO:0000256" key="7">
    <source>
        <dbReference type="RuleBase" id="RU003355"/>
    </source>
</evidence>
<dbReference type="InterPro" id="IPR023827">
    <property type="entry name" value="Peptidase_S8_Asp-AS"/>
</dbReference>
<evidence type="ECO:0000256" key="6">
    <source>
        <dbReference type="PROSITE-ProRule" id="PRU01240"/>
    </source>
</evidence>
<feature type="domain" description="Inhibitor I9" evidence="10">
    <location>
        <begin position="52"/>
        <end position="101"/>
    </location>
</feature>
<dbReference type="CDD" id="cd04077">
    <property type="entry name" value="Peptidases_S8_PCSK9_ProteinaseK_like"/>
    <property type="match status" value="1"/>
</dbReference>
<dbReference type="PROSITE" id="PS51892">
    <property type="entry name" value="SUBTILASE"/>
    <property type="match status" value="1"/>
</dbReference>
<name>A0A0G2F4D0_9PEZI</name>
<feature type="chain" id="PRO_5002543817" evidence="8">
    <location>
        <begin position="20"/>
        <end position="344"/>
    </location>
</feature>
<dbReference type="Proteomes" id="UP000034680">
    <property type="component" value="Unassembled WGS sequence"/>
</dbReference>
<gene>
    <name evidence="11" type="ORF">UCDDA912_g10452</name>
</gene>
<accession>A0A0G2F4D0</accession>
<protein>
    <submittedName>
        <fullName evidence="11">Putative serine protease</fullName>
    </submittedName>
</protein>
<evidence type="ECO:0000256" key="3">
    <source>
        <dbReference type="ARBA" id="ARBA00022729"/>
    </source>
</evidence>
<organism evidence="11 12">
    <name type="scientific">Diaporthe ampelina</name>
    <dbReference type="NCBI Taxonomy" id="1214573"/>
    <lineage>
        <taxon>Eukaryota</taxon>
        <taxon>Fungi</taxon>
        <taxon>Dikarya</taxon>
        <taxon>Ascomycota</taxon>
        <taxon>Pezizomycotina</taxon>
        <taxon>Sordariomycetes</taxon>
        <taxon>Sordariomycetidae</taxon>
        <taxon>Diaporthales</taxon>
        <taxon>Diaporthaceae</taxon>
        <taxon>Diaporthe</taxon>
    </lineage>
</organism>
<evidence type="ECO:0000259" key="9">
    <source>
        <dbReference type="Pfam" id="PF00082"/>
    </source>
</evidence>
<feature type="active site" description="Charge relay system" evidence="6">
    <location>
        <position position="179"/>
    </location>
</feature>
<evidence type="ECO:0000256" key="4">
    <source>
        <dbReference type="ARBA" id="ARBA00022801"/>
    </source>
</evidence>